<name>A0ABR0UH45_REHGL</name>
<reference evidence="2 3" key="1">
    <citation type="journal article" date="2021" name="Comput. Struct. Biotechnol. J.">
        <title>De novo genome assembly of the potent medicinal plant Rehmannia glutinosa using nanopore technology.</title>
        <authorList>
            <person name="Ma L."/>
            <person name="Dong C."/>
            <person name="Song C."/>
            <person name="Wang X."/>
            <person name="Zheng X."/>
            <person name="Niu Y."/>
            <person name="Chen S."/>
            <person name="Feng W."/>
        </authorList>
    </citation>
    <scope>NUCLEOTIDE SEQUENCE [LARGE SCALE GENOMIC DNA]</scope>
    <source>
        <strain evidence="2">DH-2019</strain>
    </source>
</reference>
<evidence type="ECO:0008006" key="4">
    <source>
        <dbReference type="Google" id="ProtNLM"/>
    </source>
</evidence>
<proteinExistence type="predicted"/>
<dbReference type="PANTHER" id="PTHR34953:SF1">
    <property type="entry name" value="ALPHA_BETA HYDROLASE RELATED PROTEIN"/>
    <property type="match status" value="1"/>
</dbReference>
<comment type="caution">
    <text evidence="2">The sequence shown here is derived from an EMBL/GenBank/DDBJ whole genome shotgun (WGS) entry which is preliminary data.</text>
</comment>
<evidence type="ECO:0000313" key="3">
    <source>
        <dbReference type="Proteomes" id="UP001318860"/>
    </source>
</evidence>
<gene>
    <name evidence="2" type="ORF">DH2020_044362</name>
</gene>
<feature type="transmembrane region" description="Helical" evidence="1">
    <location>
        <begin position="21"/>
        <end position="43"/>
    </location>
</feature>
<dbReference type="PANTHER" id="PTHR34953">
    <property type="entry name" value="ALPHA/BETA HYDROLASE RELATED PROTEIN"/>
    <property type="match status" value="1"/>
</dbReference>
<organism evidence="2 3">
    <name type="scientific">Rehmannia glutinosa</name>
    <name type="common">Chinese foxglove</name>
    <dbReference type="NCBI Taxonomy" id="99300"/>
    <lineage>
        <taxon>Eukaryota</taxon>
        <taxon>Viridiplantae</taxon>
        <taxon>Streptophyta</taxon>
        <taxon>Embryophyta</taxon>
        <taxon>Tracheophyta</taxon>
        <taxon>Spermatophyta</taxon>
        <taxon>Magnoliopsida</taxon>
        <taxon>eudicotyledons</taxon>
        <taxon>Gunneridae</taxon>
        <taxon>Pentapetalae</taxon>
        <taxon>asterids</taxon>
        <taxon>lamiids</taxon>
        <taxon>Lamiales</taxon>
        <taxon>Orobanchaceae</taxon>
        <taxon>Rehmannieae</taxon>
        <taxon>Rehmannia</taxon>
    </lineage>
</organism>
<sequence>MGEKTMKRVVLLVIPRWIKTLFFLIAILISLLLFSAPTLLVIADAVLPSAFLSAALSPSSLTLRTFSAHLNDYDFRRSLIDIPIVSIIRSAIIFCVYSLCDGPRLSRGPYLAIATACSAASLVFVSLKASYIFIISGGYSHRRGGYPAAMEAAMFVSSLVLAIGHVVVAYRTSCRERRKLLVYKIDVEAVSSTTIPLEFNGIGGIVGYNSTKRGALSCLELNRYERTEPGLRMQEWISRYQKILQDARTK</sequence>
<keyword evidence="1" id="KW-0812">Transmembrane</keyword>
<accession>A0ABR0UH45</accession>
<evidence type="ECO:0000313" key="2">
    <source>
        <dbReference type="EMBL" id="KAK6121888.1"/>
    </source>
</evidence>
<feature type="transmembrane region" description="Helical" evidence="1">
    <location>
        <begin position="111"/>
        <end position="134"/>
    </location>
</feature>
<feature type="transmembrane region" description="Helical" evidence="1">
    <location>
        <begin position="79"/>
        <end position="99"/>
    </location>
</feature>
<evidence type="ECO:0000256" key="1">
    <source>
        <dbReference type="SAM" id="Phobius"/>
    </source>
</evidence>
<dbReference type="EMBL" id="JABTTQ020002833">
    <property type="protein sequence ID" value="KAK6121888.1"/>
    <property type="molecule type" value="Genomic_DNA"/>
</dbReference>
<protein>
    <recommendedName>
        <fullName evidence="4">MENTAL domain-containing protein</fullName>
    </recommendedName>
</protein>
<keyword evidence="3" id="KW-1185">Reference proteome</keyword>
<dbReference type="Proteomes" id="UP001318860">
    <property type="component" value="Unassembled WGS sequence"/>
</dbReference>
<keyword evidence="1" id="KW-0472">Membrane</keyword>
<keyword evidence="1" id="KW-1133">Transmembrane helix</keyword>
<feature type="transmembrane region" description="Helical" evidence="1">
    <location>
        <begin position="146"/>
        <end position="170"/>
    </location>
</feature>